<name>A0A6G6WDZ5_9ACTN</name>
<protein>
    <submittedName>
        <fullName evidence="1">Uncharacterized protein</fullName>
    </submittedName>
</protein>
<organism evidence="1 2">
    <name type="scientific">Nocardioides anomalus</name>
    <dbReference type="NCBI Taxonomy" id="2712223"/>
    <lineage>
        <taxon>Bacteria</taxon>
        <taxon>Bacillati</taxon>
        <taxon>Actinomycetota</taxon>
        <taxon>Actinomycetes</taxon>
        <taxon>Propionibacteriales</taxon>
        <taxon>Nocardioidaceae</taxon>
        <taxon>Nocardioides</taxon>
    </lineage>
</organism>
<dbReference type="AlphaFoldDB" id="A0A6G6WDZ5"/>
<sequence length="89" mass="9450">MPSFALSLRDSQGSLDGEPEATWLIGVPIEEDSFAVGAHLSVPLKDGARRLATVVGFPLVRFVDSSWRVVAVSGVRPEEVDVASAVTLD</sequence>
<evidence type="ECO:0000313" key="2">
    <source>
        <dbReference type="Proteomes" id="UP000502996"/>
    </source>
</evidence>
<dbReference type="RefSeq" id="WP_165232774.1">
    <property type="nucleotide sequence ID" value="NZ_CP049257.1"/>
</dbReference>
<reference evidence="1 2" key="1">
    <citation type="submission" date="2020-02" db="EMBL/GenBank/DDBJ databases">
        <title>Full genome sequence of Nocardioides sp. R-3366.</title>
        <authorList>
            <person name="Im W.-T."/>
        </authorList>
    </citation>
    <scope>NUCLEOTIDE SEQUENCE [LARGE SCALE GENOMIC DNA]</scope>
    <source>
        <strain evidence="1 2">R-3366</strain>
    </source>
</reference>
<evidence type="ECO:0000313" key="1">
    <source>
        <dbReference type="EMBL" id="QIG43373.1"/>
    </source>
</evidence>
<gene>
    <name evidence="1" type="ORF">G5V58_11890</name>
</gene>
<accession>A0A6G6WDZ5</accession>
<keyword evidence="2" id="KW-1185">Reference proteome</keyword>
<dbReference type="KEGG" id="nano:G5V58_11890"/>
<proteinExistence type="predicted"/>
<dbReference type="Proteomes" id="UP000502996">
    <property type="component" value="Chromosome"/>
</dbReference>
<dbReference type="EMBL" id="CP049257">
    <property type="protein sequence ID" value="QIG43373.1"/>
    <property type="molecule type" value="Genomic_DNA"/>
</dbReference>